<organism evidence="1 2">
    <name type="scientific">Dysgonomonas termitidis</name>
    <dbReference type="NCBI Taxonomy" id="1516126"/>
    <lineage>
        <taxon>Bacteria</taxon>
        <taxon>Pseudomonadati</taxon>
        <taxon>Bacteroidota</taxon>
        <taxon>Bacteroidia</taxon>
        <taxon>Bacteroidales</taxon>
        <taxon>Dysgonomonadaceae</taxon>
        <taxon>Dysgonomonas</taxon>
    </lineage>
</organism>
<dbReference type="RefSeq" id="WP_379995521.1">
    <property type="nucleotide sequence ID" value="NZ_JBHSGN010000063.1"/>
</dbReference>
<reference evidence="2" key="1">
    <citation type="journal article" date="2019" name="Int. J. Syst. Evol. Microbiol.">
        <title>The Global Catalogue of Microorganisms (GCM) 10K type strain sequencing project: providing services to taxonomists for standard genome sequencing and annotation.</title>
        <authorList>
            <consortium name="The Broad Institute Genomics Platform"/>
            <consortium name="The Broad Institute Genome Sequencing Center for Infectious Disease"/>
            <person name="Wu L."/>
            <person name="Ma J."/>
        </authorList>
    </citation>
    <scope>NUCLEOTIDE SEQUENCE [LARGE SCALE GENOMIC DNA]</scope>
    <source>
        <strain evidence="2">CCUG 66188</strain>
    </source>
</reference>
<keyword evidence="2" id="KW-1185">Reference proteome</keyword>
<sequence length="155" mass="18065">MNAKEIPNNLFFSNIKDILNSGNSVELKIKGTSMHPTLVNGKHKVVLIPYRQQQIRIGTIALFGYRGKYILHRLISISEDHLIFQGDNLPSVREYVEEKDVVAIVEFIITPAGKIIDYKKFSPRIKDRLRRSLYQYYLMCIIKLKRFGIIHYITL</sequence>
<gene>
    <name evidence="1" type="ORF">ACFO6W_09060</name>
</gene>
<name>A0ABV9KUG3_9BACT</name>
<accession>A0ABV9KUG3</accession>
<evidence type="ECO:0000313" key="2">
    <source>
        <dbReference type="Proteomes" id="UP001596023"/>
    </source>
</evidence>
<protein>
    <submittedName>
        <fullName evidence="1">S24/S26 family peptidase</fullName>
    </submittedName>
</protein>
<dbReference type="Proteomes" id="UP001596023">
    <property type="component" value="Unassembled WGS sequence"/>
</dbReference>
<evidence type="ECO:0000313" key="1">
    <source>
        <dbReference type="EMBL" id="MFC4673839.1"/>
    </source>
</evidence>
<dbReference type="SUPFAM" id="SSF51306">
    <property type="entry name" value="LexA/Signal peptidase"/>
    <property type="match status" value="1"/>
</dbReference>
<dbReference type="InterPro" id="IPR036286">
    <property type="entry name" value="LexA/Signal_pep-like_sf"/>
</dbReference>
<proteinExistence type="predicted"/>
<dbReference type="EMBL" id="JBHSGN010000063">
    <property type="protein sequence ID" value="MFC4673839.1"/>
    <property type="molecule type" value="Genomic_DNA"/>
</dbReference>
<dbReference type="CDD" id="cd06462">
    <property type="entry name" value="Peptidase_S24_S26"/>
    <property type="match status" value="1"/>
</dbReference>
<comment type="caution">
    <text evidence="1">The sequence shown here is derived from an EMBL/GenBank/DDBJ whole genome shotgun (WGS) entry which is preliminary data.</text>
</comment>